<protein>
    <submittedName>
        <fullName evidence="8">Uncharacterized protein</fullName>
    </submittedName>
</protein>
<dbReference type="PANTHER" id="PTHR23516:SF1">
    <property type="entry name" value="MOLYBDATE-ANION TRANSPORTER"/>
    <property type="match status" value="1"/>
</dbReference>
<sequence>MVLFVGRVLDGLFAALVTSPFQQWYVDEHQVSYDFPSEWIQSTFLILSLGAGFLSVTAGVTSHIVVGISKVIVIPYLLAICSLIIGGAFISSQWTENKSVDAPLPFRNVIGKALSVDFRPLLYVLSLAFFVLFYFFQFFSHSR</sequence>
<feature type="transmembrane region" description="Helical" evidence="7">
    <location>
        <begin position="73"/>
        <end position="94"/>
    </location>
</feature>
<keyword evidence="6 7" id="KW-0472">Membrane</keyword>
<evidence type="ECO:0000256" key="2">
    <source>
        <dbReference type="ARBA" id="ARBA00022448"/>
    </source>
</evidence>
<evidence type="ECO:0000256" key="1">
    <source>
        <dbReference type="ARBA" id="ARBA00004651"/>
    </source>
</evidence>
<keyword evidence="3" id="KW-1003">Cell membrane</keyword>
<dbReference type="GO" id="GO:0015098">
    <property type="term" value="F:molybdate ion transmembrane transporter activity"/>
    <property type="evidence" value="ECO:0007669"/>
    <property type="project" value="InterPro"/>
</dbReference>
<keyword evidence="2" id="KW-0813">Transport</keyword>
<evidence type="ECO:0000256" key="4">
    <source>
        <dbReference type="ARBA" id="ARBA00022692"/>
    </source>
</evidence>
<dbReference type="InterPro" id="IPR008509">
    <property type="entry name" value="MOT2/MFSD5"/>
</dbReference>
<evidence type="ECO:0000256" key="6">
    <source>
        <dbReference type="ARBA" id="ARBA00023136"/>
    </source>
</evidence>
<gene>
    <name evidence="8" type="ORF">OESDEN_18498</name>
</gene>
<evidence type="ECO:0000313" key="8">
    <source>
        <dbReference type="EMBL" id="KHJ81813.1"/>
    </source>
</evidence>
<dbReference type="AlphaFoldDB" id="A0A0B1S944"/>
<dbReference type="PANTHER" id="PTHR23516">
    <property type="entry name" value="SAM (S-ADENOSYL METHIONINE) TRANSPORTER"/>
    <property type="match status" value="1"/>
</dbReference>
<organism evidence="8 9">
    <name type="scientific">Oesophagostomum dentatum</name>
    <name type="common">Nodular worm</name>
    <dbReference type="NCBI Taxonomy" id="61180"/>
    <lineage>
        <taxon>Eukaryota</taxon>
        <taxon>Metazoa</taxon>
        <taxon>Ecdysozoa</taxon>
        <taxon>Nematoda</taxon>
        <taxon>Chromadorea</taxon>
        <taxon>Rhabditida</taxon>
        <taxon>Rhabditina</taxon>
        <taxon>Rhabditomorpha</taxon>
        <taxon>Strongyloidea</taxon>
        <taxon>Strongylidae</taxon>
        <taxon>Oesophagostomum</taxon>
    </lineage>
</organism>
<proteinExistence type="predicted"/>
<keyword evidence="9" id="KW-1185">Reference proteome</keyword>
<feature type="transmembrane region" description="Helical" evidence="7">
    <location>
        <begin position="44"/>
        <end position="66"/>
    </location>
</feature>
<name>A0A0B1S944_OESDE</name>
<evidence type="ECO:0000313" key="9">
    <source>
        <dbReference type="Proteomes" id="UP000053660"/>
    </source>
</evidence>
<evidence type="ECO:0000256" key="5">
    <source>
        <dbReference type="ARBA" id="ARBA00022989"/>
    </source>
</evidence>
<dbReference type="OrthoDB" id="263957at2759"/>
<dbReference type="Pfam" id="PF05631">
    <property type="entry name" value="MFS_5"/>
    <property type="match status" value="1"/>
</dbReference>
<reference evidence="8 9" key="1">
    <citation type="submission" date="2014-03" db="EMBL/GenBank/DDBJ databases">
        <title>Draft genome of the hookworm Oesophagostomum dentatum.</title>
        <authorList>
            <person name="Mitreva M."/>
        </authorList>
    </citation>
    <scope>NUCLEOTIDE SEQUENCE [LARGE SCALE GENOMIC DNA]</scope>
    <source>
        <strain evidence="8 9">OD-Hann</strain>
    </source>
</reference>
<feature type="transmembrane region" description="Helical" evidence="7">
    <location>
        <begin position="121"/>
        <end position="139"/>
    </location>
</feature>
<dbReference type="Proteomes" id="UP000053660">
    <property type="component" value="Unassembled WGS sequence"/>
</dbReference>
<evidence type="ECO:0000256" key="7">
    <source>
        <dbReference type="SAM" id="Phobius"/>
    </source>
</evidence>
<keyword evidence="4 7" id="KW-0812">Transmembrane</keyword>
<comment type="subcellular location">
    <subcellularLocation>
        <location evidence="1">Cell membrane</location>
        <topology evidence="1">Multi-pass membrane protein</topology>
    </subcellularLocation>
</comment>
<keyword evidence="5 7" id="KW-1133">Transmembrane helix</keyword>
<evidence type="ECO:0000256" key="3">
    <source>
        <dbReference type="ARBA" id="ARBA00022475"/>
    </source>
</evidence>
<accession>A0A0B1S944</accession>
<dbReference type="EMBL" id="KN585278">
    <property type="protein sequence ID" value="KHJ81813.1"/>
    <property type="molecule type" value="Genomic_DNA"/>
</dbReference>
<dbReference type="GO" id="GO:0005886">
    <property type="term" value="C:plasma membrane"/>
    <property type="evidence" value="ECO:0007669"/>
    <property type="project" value="UniProtKB-SubCell"/>
</dbReference>